<comment type="caution">
    <text evidence="5">The sequence shown here is derived from an EMBL/GenBank/DDBJ whole genome shotgun (WGS) entry which is preliminary data.</text>
</comment>
<evidence type="ECO:0000256" key="2">
    <source>
        <dbReference type="ARBA" id="ARBA00023125"/>
    </source>
</evidence>
<dbReference type="EMBL" id="QMIG01000003">
    <property type="protein sequence ID" value="RAW17599.1"/>
    <property type="molecule type" value="Genomic_DNA"/>
</dbReference>
<organism evidence="5 6">
    <name type="scientific">Phytoactinopolyspora halophila</name>
    <dbReference type="NCBI Taxonomy" id="1981511"/>
    <lineage>
        <taxon>Bacteria</taxon>
        <taxon>Bacillati</taxon>
        <taxon>Actinomycetota</taxon>
        <taxon>Actinomycetes</taxon>
        <taxon>Jiangellales</taxon>
        <taxon>Jiangellaceae</taxon>
        <taxon>Phytoactinopolyspora</taxon>
    </lineage>
</organism>
<feature type="domain" description="HTH gntR-type" evidence="4">
    <location>
        <begin position="37"/>
        <end position="104"/>
    </location>
</feature>
<dbReference type="InterPro" id="IPR000524">
    <property type="entry name" value="Tscrpt_reg_HTH_GntR"/>
</dbReference>
<keyword evidence="3" id="KW-0804">Transcription</keyword>
<name>A0A329R0Y5_9ACTN</name>
<dbReference type="Gene3D" id="1.20.120.530">
    <property type="entry name" value="GntR ligand-binding domain-like"/>
    <property type="match status" value="1"/>
</dbReference>
<dbReference type="Pfam" id="PF07729">
    <property type="entry name" value="FCD"/>
    <property type="match status" value="1"/>
</dbReference>
<dbReference type="SMART" id="SM00345">
    <property type="entry name" value="HTH_GNTR"/>
    <property type="match status" value="1"/>
</dbReference>
<dbReference type="AlphaFoldDB" id="A0A329R0Y5"/>
<dbReference type="PANTHER" id="PTHR43537">
    <property type="entry name" value="TRANSCRIPTIONAL REGULATOR, GNTR FAMILY"/>
    <property type="match status" value="1"/>
</dbReference>
<dbReference type="SMART" id="SM00895">
    <property type="entry name" value="FCD"/>
    <property type="match status" value="1"/>
</dbReference>
<dbReference type="PANTHER" id="PTHR43537:SF44">
    <property type="entry name" value="GNTR FAMILY REGULATORY PROTEIN"/>
    <property type="match status" value="1"/>
</dbReference>
<evidence type="ECO:0000256" key="3">
    <source>
        <dbReference type="ARBA" id="ARBA00023163"/>
    </source>
</evidence>
<dbReference type="CDD" id="cd07377">
    <property type="entry name" value="WHTH_GntR"/>
    <property type="match status" value="1"/>
</dbReference>
<dbReference type="Gene3D" id="1.10.10.10">
    <property type="entry name" value="Winged helix-like DNA-binding domain superfamily/Winged helix DNA-binding domain"/>
    <property type="match status" value="1"/>
</dbReference>
<dbReference type="InterPro" id="IPR011711">
    <property type="entry name" value="GntR_C"/>
</dbReference>
<evidence type="ECO:0000313" key="5">
    <source>
        <dbReference type="EMBL" id="RAW17599.1"/>
    </source>
</evidence>
<dbReference type="InterPro" id="IPR036388">
    <property type="entry name" value="WH-like_DNA-bd_sf"/>
</dbReference>
<dbReference type="InterPro" id="IPR008920">
    <property type="entry name" value="TF_FadR/GntR_C"/>
</dbReference>
<sequence>MTMSPANIEHHGLSTIYEPASGIAASFRPVGTNLNSGGLYGSVVQTLGRRIATGELPAGTRLRVEDLSVEFGVSRTIVRESLRSLEAKRLVGARPRVGTLVLPVDQWNLLDPDVIGWRLGGPSADALMTELLDLRRAVEPLAARSFANHPDDEGLRALRESAEQMRRAVDDGDFGLFSQADSRFHRIVVAHSGSQVLGQLVDAVVAALQAREQLLLMPEHLDEAVVRSHAAVVECIANQDPDDAEHAARLIVDVASDEVARKLKEGTP</sequence>
<keyword evidence="1" id="KW-0805">Transcription regulation</keyword>
<evidence type="ECO:0000256" key="1">
    <source>
        <dbReference type="ARBA" id="ARBA00023015"/>
    </source>
</evidence>
<dbReference type="InterPro" id="IPR036390">
    <property type="entry name" value="WH_DNA-bd_sf"/>
</dbReference>
<dbReference type="GO" id="GO:0003677">
    <property type="term" value="F:DNA binding"/>
    <property type="evidence" value="ECO:0007669"/>
    <property type="project" value="UniProtKB-KW"/>
</dbReference>
<keyword evidence="2" id="KW-0238">DNA-binding</keyword>
<dbReference type="Pfam" id="PF00392">
    <property type="entry name" value="GntR"/>
    <property type="match status" value="1"/>
</dbReference>
<dbReference type="GO" id="GO:0003700">
    <property type="term" value="F:DNA-binding transcription factor activity"/>
    <property type="evidence" value="ECO:0007669"/>
    <property type="project" value="InterPro"/>
</dbReference>
<evidence type="ECO:0000313" key="6">
    <source>
        <dbReference type="Proteomes" id="UP000250462"/>
    </source>
</evidence>
<keyword evidence="6" id="KW-1185">Reference proteome</keyword>
<protein>
    <submittedName>
        <fullName evidence="5">GntR family transcriptional regulator</fullName>
    </submittedName>
</protein>
<dbReference type="Proteomes" id="UP000250462">
    <property type="component" value="Unassembled WGS sequence"/>
</dbReference>
<dbReference type="SUPFAM" id="SSF48008">
    <property type="entry name" value="GntR ligand-binding domain-like"/>
    <property type="match status" value="1"/>
</dbReference>
<dbReference type="PROSITE" id="PS50949">
    <property type="entry name" value="HTH_GNTR"/>
    <property type="match status" value="1"/>
</dbReference>
<accession>A0A329R0Y5</accession>
<evidence type="ECO:0000259" key="4">
    <source>
        <dbReference type="PROSITE" id="PS50949"/>
    </source>
</evidence>
<reference evidence="5 6" key="1">
    <citation type="submission" date="2018-06" db="EMBL/GenBank/DDBJ databases">
        <title>Phytoactinopolyspora halophila sp. nov., a novel halophilic actinomycete isolated from a saline soil in China.</title>
        <authorList>
            <person name="Tang S.-K."/>
        </authorList>
    </citation>
    <scope>NUCLEOTIDE SEQUENCE [LARGE SCALE GENOMIC DNA]</scope>
    <source>
        <strain evidence="5 6">YIM 96934</strain>
    </source>
</reference>
<proteinExistence type="predicted"/>
<dbReference type="SUPFAM" id="SSF46785">
    <property type="entry name" value="Winged helix' DNA-binding domain"/>
    <property type="match status" value="1"/>
</dbReference>
<gene>
    <name evidence="5" type="ORF">DPM12_06310</name>
</gene>